<dbReference type="KEGG" id="gtr:GLOTRDRAFT_129580"/>
<evidence type="ECO:0000313" key="3">
    <source>
        <dbReference type="Proteomes" id="UP000030669"/>
    </source>
</evidence>
<proteinExistence type="predicted"/>
<dbReference type="AlphaFoldDB" id="S7RQV9"/>
<feature type="chain" id="PRO_5004544155" evidence="1">
    <location>
        <begin position="21"/>
        <end position="187"/>
    </location>
</feature>
<dbReference type="OrthoDB" id="4584900at2759"/>
<accession>S7RQV9</accession>
<dbReference type="GeneID" id="19301966"/>
<keyword evidence="1" id="KW-0732">Signal</keyword>
<keyword evidence="3" id="KW-1185">Reference proteome</keyword>
<name>S7RQV9_GLOTA</name>
<organism evidence="2 3">
    <name type="scientific">Gloeophyllum trabeum (strain ATCC 11539 / FP-39264 / Madison 617)</name>
    <name type="common">Brown rot fungus</name>
    <dbReference type="NCBI Taxonomy" id="670483"/>
    <lineage>
        <taxon>Eukaryota</taxon>
        <taxon>Fungi</taxon>
        <taxon>Dikarya</taxon>
        <taxon>Basidiomycota</taxon>
        <taxon>Agaricomycotina</taxon>
        <taxon>Agaricomycetes</taxon>
        <taxon>Gloeophyllales</taxon>
        <taxon>Gloeophyllaceae</taxon>
        <taxon>Gloeophyllum</taxon>
    </lineage>
</organism>
<dbReference type="Proteomes" id="UP000030669">
    <property type="component" value="Unassembled WGS sequence"/>
</dbReference>
<dbReference type="HOGENOM" id="CLU_1457782_0_0_1"/>
<gene>
    <name evidence="2" type="ORF">GLOTRDRAFT_129580</name>
</gene>
<dbReference type="EMBL" id="KB469302">
    <property type="protein sequence ID" value="EPQ55299.1"/>
    <property type="molecule type" value="Genomic_DNA"/>
</dbReference>
<evidence type="ECO:0000313" key="2">
    <source>
        <dbReference type="EMBL" id="EPQ55299.1"/>
    </source>
</evidence>
<feature type="signal peptide" evidence="1">
    <location>
        <begin position="1"/>
        <end position="20"/>
    </location>
</feature>
<evidence type="ECO:0000256" key="1">
    <source>
        <dbReference type="SAM" id="SignalP"/>
    </source>
</evidence>
<feature type="non-terminal residue" evidence="2">
    <location>
        <position position="187"/>
    </location>
</feature>
<reference evidence="2 3" key="1">
    <citation type="journal article" date="2012" name="Science">
        <title>The Paleozoic origin of enzymatic lignin decomposition reconstructed from 31 fungal genomes.</title>
        <authorList>
            <person name="Floudas D."/>
            <person name="Binder M."/>
            <person name="Riley R."/>
            <person name="Barry K."/>
            <person name="Blanchette R.A."/>
            <person name="Henrissat B."/>
            <person name="Martinez A.T."/>
            <person name="Otillar R."/>
            <person name="Spatafora J.W."/>
            <person name="Yadav J.S."/>
            <person name="Aerts A."/>
            <person name="Benoit I."/>
            <person name="Boyd A."/>
            <person name="Carlson A."/>
            <person name="Copeland A."/>
            <person name="Coutinho P.M."/>
            <person name="de Vries R.P."/>
            <person name="Ferreira P."/>
            <person name="Findley K."/>
            <person name="Foster B."/>
            <person name="Gaskell J."/>
            <person name="Glotzer D."/>
            <person name="Gorecki P."/>
            <person name="Heitman J."/>
            <person name="Hesse C."/>
            <person name="Hori C."/>
            <person name="Igarashi K."/>
            <person name="Jurgens J.A."/>
            <person name="Kallen N."/>
            <person name="Kersten P."/>
            <person name="Kohler A."/>
            <person name="Kuees U."/>
            <person name="Kumar T.K.A."/>
            <person name="Kuo A."/>
            <person name="LaButti K."/>
            <person name="Larrondo L.F."/>
            <person name="Lindquist E."/>
            <person name="Ling A."/>
            <person name="Lombard V."/>
            <person name="Lucas S."/>
            <person name="Lundell T."/>
            <person name="Martin R."/>
            <person name="McLaughlin D.J."/>
            <person name="Morgenstern I."/>
            <person name="Morin E."/>
            <person name="Murat C."/>
            <person name="Nagy L.G."/>
            <person name="Nolan M."/>
            <person name="Ohm R.A."/>
            <person name="Patyshakuliyeva A."/>
            <person name="Rokas A."/>
            <person name="Ruiz-Duenas F.J."/>
            <person name="Sabat G."/>
            <person name="Salamov A."/>
            <person name="Samejima M."/>
            <person name="Schmutz J."/>
            <person name="Slot J.C."/>
            <person name="St John F."/>
            <person name="Stenlid J."/>
            <person name="Sun H."/>
            <person name="Sun S."/>
            <person name="Syed K."/>
            <person name="Tsang A."/>
            <person name="Wiebenga A."/>
            <person name="Young D."/>
            <person name="Pisabarro A."/>
            <person name="Eastwood D.C."/>
            <person name="Martin F."/>
            <person name="Cullen D."/>
            <person name="Grigoriev I.V."/>
            <person name="Hibbett D.S."/>
        </authorList>
    </citation>
    <scope>NUCLEOTIDE SEQUENCE [LARGE SCALE GENOMIC DNA]</scope>
    <source>
        <strain evidence="2 3">ATCC 11539</strain>
    </source>
</reference>
<sequence length="187" mass="18839">MLCAKALFTVLVATAALVHAKPTTTSGLQALEDGLASIDPQGITLKPLERRAPAPRADLSNAQRLARGLPLRKPKPRSDKAKLRFAERAVPSACPTTTVSGVLQVTSADTGSVLGYVGAAMTTYGHYGVSTNLAGALRVSIGTSSCSSASTASQLDIATSNGAAAYPHLGLVAGAANTAPTNNLAAG</sequence>
<protein>
    <submittedName>
        <fullName evidence="2">Uncharacterized protein</fullName>
    </submittedName>
</protein>
<dbReference type="RefSeq" id="XP_007866443.1">
    <property type="nucleotide sequence ID" value="XM_007868252.1"/>
</dbReference>